<dbReference type="CDD" id="cd06558">
    <property type="entry name" value="crotonase-like"/>
    <property type="match status" value="1"/>
</dbReference>
<organism evidence="3 4">
    <name type="scientific">Psychrosphaera saromensis</name>
    <dbReference type="NCBI Taxonomy" id="716813"/>
    <lineage>
        <taxon>Bacteria</taxon>
        <taxon>Pseudomonadati</taxon>
        <taxon>Pseudomonadota</taxon>
        <taxon>Gammaproteobacteria</taxon>
        <taxon>Alteromonadales</taxon>
        <taxon>Pseudoalteromonadaceae</taxon>
        <taxon>Psychrosphaera</taxon>
    </lineage>
</organism>
<dbReference type="OrthoDB" id="4608673at2"/>
<dbReference type="NCBIfam" id="NF005699">
    <property type="entry name" value="PRK07509.1"/>
    <property type="match status" value="1"/>
</dbReference>
<gene>
    <name evidence="3" type="ORF">BTO11_01525</name>
</gene>
<dbReference type="Gene3D" id="3.90.226.10">
    <property type="entry name" value="2-enoyl-CoA Hydratase, Chain A, domain 1"/>
    <property type="match status" value="1"/>
</dbReference>
<name>A0A2S7UZA0_9GAMM</name>
<dbReference type="InterPro" id="IPR029045">
    <property type="entry name" value="ClpP/crotonase-like_dom_sf"/>
</dbReference>
<dbReference type="EMBL" id="MSCH01000003">
    <property type="protein sequence ID" value="PQJ55109.1"/>
    <property type="molecule type" value="Genomic_DNA"/>
</dbReference>
<comment type="similarity">
    <text evidence="1 2">Belongs to the enoyl-CoA hydratase/isomerase family.</text>
</comment>
<accession>A0A2S7UZA0</accession>
<evidence type="ECO:0000313" key="4">
    <source>
        <dbReference type="Proteomes" id="UP000239007"/>
    </source>
</evidence>
<evidence type="ECO:0000313" key="3">
    <source>
        <dbReference type="EMBL" id="PQJ55109.1"/>
    </source>
</evidence>
<dbReference type="InterPro" id="IPR018376">
    <property type="entry name" value="Enoyl-CoA_hyd/isom_CS"/>
</dbReference>
<dbReference type="RefSeq" id="WP_105053629.1">
    <property type="nucleotide sequence ID" value="NZ_BMYG01000005.1"/>
</dbReference>
<dbReference type="InterPro" id="IPR045002">
    <property type="entry name" value="Ech1-like"/>
</dbReference>
<evidence type="ECO:0000256" key="2">
    <source>
        <dbReference type="RuleBase" id="RU003707"/>
    </source>
</evidence>
<dbReference type="PROSITE" id="PS00166">
    <property type="entry name" value="ENOYL_COA_HYDRATASE"/>
    <property type="match status" value="1"/>
</dbReference>
<keyword evidence="4" id="KW-1185">Reference proteome</keyword>
<dbReference type="InterPro" id="IPR001753">
    <property type="entry name" value="Enoyl-CoA_hydra/iso"/>
</dbReference>
<dbReference type="Pfam" id="PF00378">
    <property type="entry name" value="ECH_1"/>
    <property type="match status" value="1"/>
</dbReference>
<reference evidence="3 4" key="1">
    <citation type="submission" date="2016-12" db="EMBL/GenBank/DDBJ databases">
        <title>Diversity of luminous bacteria.</title>
        <authorList>
            <person name="Yoshizawa S."/>
            <person name="Kogure K."/>
        </authorList>
    </citation>
    <scope>NUCLEOTIDE SEQUENCE [LARGE SCALE GENOMIC DNA]</scope>
    <source>
        <strain evidence="3 4">SA4-48</strain>
    </source>
</reference>
<dbReference type="PANTHER" id="PTHR43149:SF1">
    <property type="entry name" value="DELTA(3,5)-DELTA(2,4)-DIENOYL-COA ISOMERASE, MITOCHONDRIAL"/>
    <property type="match status" value="1"/>
</dbReference>
<dbReference type="SUPFAM" id="SSF52096">
    <property type="entry name" value="ClpP/crotonase"/>
    <property type="match status" value="1"/>
</dbReference>
<dbReference type="Proteomes" id="UP000239007">
    <property type="component" value="Unassembled WGS sequence"/>
</dbReference>
<dbReference type="AlphaFoldDB" id="A0A2S7UZA0"/>
<sequence length="267" mass="29666">MTNSPVTLNISDNGIATVSLNKPEKLNALDIEMFLAIKNTIKSLRKNRQIRVVILTGVGPDFCTGLDVKSVMSKPSSALKLLFKWLPGNSNLAQKVTSMWRELNVPVIAAIHGRCWGGGLQIALGADFRIAQLNSSLSIMESKWGLIPDMAGNTQIRKLMPIDVAMKLTMTAETLTADQALQYNLVTEVHDSALDRANELALKLIEKSPDVLAGVKKLFNQNWSRSDRTFFAKESWYQVKILAGKNQKIATRKALGKEAEYKARMHW</sequence>
<dbReference type="PANTHER" id="PTHR43149">
    <property type="entry name" value="ENOYL-COA HYDRATASE"/>
    <property type="match status" value="1"/>
</dbReference>
<comment type="caution">
    <text evidence="3">The sequence shown here is derived from an EMBL/GenBank/DDBJ whole genome shotgun (WGS) entry which is preliminary data.</text>
</comment>
<protein>
    <submittedName>
        <fullName evidence="3">Enoyl-CoA hydratase</fullName>
    </submittedName>
</protein>
<dbReference type="GO" id="GO:0016853">
    <property type="term" value="F:isomerase activity"/>
    <property type="evidence" value="ECO:0007669"/>
    <property type="project" value="InterPro"/>
</dbReference>
<evidence type="ECO:0000256" key="1">
    <source>
        <dbReference type="ARBA" id="ARBA00005254"/>
    </source>
</evidence>
<proteinExistence type="inferred from homology"/>